<proteinExistence type="predicted"/>
<protein>
    <submittedName>
        <fullName evidence="3">DNA-binding protein</fullName>
    </submittedName>
</protein>
<comment type="caution">
    <text evidence="3">The sequence shown here is derived from an EMBL/GenBank/DDBJ whole genome shotgun (WGS) entry which is preliminary data.</text>
</comment>
<accession>A0A432LMC4</accession>
<dbReference type="NCBIfam" id="TIGR01201">
    <property type="entry name" value="HU_rel"/>
    <property type="match status" value="1"/>
</dbReference>
<evidence type="ECO:0000256" key="1">
    <source>
        <dbReference type="ARBA" id="ARBA00023125"/>
    </source>
</evidence>
<name>A0A432LMC4_9BACT</name>
<dbReference type="Proteomes" id="UP000278983">
    <property type="component" value="Unassembled WGS sequence"/>
</dbReference>
<dbReference type="OrthoDB" id="1120985at2"/>
<evidence type="ECO:0000313" key="4">
    <source>
        <dbReference type="Proteomes" id="UP000278983"/>
    </source>
</evidence>
<keyword evidence="1 3" id="KW-0238">DNA-binding</keyword>
<dbReference type="AlphaFoldDB" id="A0A432LMC4"/>
<dbReference type="InterPro" id="IPR041607">
    <property type="entry name" value="HU-HIG"/>
</dbReference>
<reference evidence="3 4" key="1">
    <citation type="submission" date="2018-12" db="EMBL/GenBank/DDBJ databases">
        <title>Genome sequencing of Prevotella sp. KCOM 3155 (= JS262).</title>
        <authorList>
            <person name="Kook J.-K."/>
            <person name="Park S.-N."/>
            <person name="Lim Y.K."/>
        </authorList>
    </citation>
    <scope>NUCLEOTIDE SEQUENCE [LARGE SCALE GENOMIC DNA]</scope>
    <source>
        <strain evidence="3 4">KCOM 3155</strain>
    </source>
</reference>
<evidence type="ECO:0000313" key="3">
    <source>
        <dbReference type="EMBL" id="RUL60011.1"/>
    </source>
</evidence>
<feature type="domain" description="HU" evidence="2">
    <location>
        <begin position="2"/>
        <end position="118"/>
    </location>
</feature>
<organism evidence="3 4">
    <name type="scientific">Prevotella koreensis</name>
    <dbReference type="NCBI Taxonomy" id="2490854"/>
    <lineage>
        <taxon>Bacteria</taxon>
        <taxon>Pseudomonadati</taxon>
        <taxon>Bacteroidota</taxon>
        <taxon>Bacteroidia</taxon>
        <taxon>Bacteroidales</taxon>
        <taxon>Prevotellaceae</taxon>
        <taxon>Prevotella</taxon>
    </lineage>
</organism>
<dbReference type="EMBL" id="RYYU01000001">
    <property type="protein sequence ID" value="RUL60011.1"/>
    <property type="molecule type" value="Genomic_DNA"/>
</dbReference>
<dbReference type="GO" id="GO:0003677">
    <property type="term" value="F:DNA binding"/>
    <property type="evidence" value="ECO:0007669"/>
    <property type="project" value="UniProtKB-KW"/>
</dbReference>
<dbReference type="RefSeq" id="WP_126679106.1">
    <property type="nucleotide sequence ID" value="NZ_RYYU01000001.1"/>
</dbReference>
<keyword evidence="4" id="KW-1185">Reference proteome</keyword>
<dbReference type="Gene3D" id="4.10.520.10">
    <property type="entry name" value="IHF-like DNA-binding proteins"/>
    <property type="match status" value="1"/>
</dbReference>
<sequence length="135" mass="14912">MIKYVIQAKKNPLNRTVKYYPQAAPTTPVTLAQIIKRIEKRSTVSSADVKAVLDALQYEVIEALENGNTVRLGDIGSFRLTIKAEGALTADEAKGMGAKLIKQVNVQFTKSTVMRDSFDIRNLDFGPQEDIVNAK</sequence>
<evidence type="ECO:0000259" key="2">
    <source>
        <dbReference type="Pfam" id="PF18291"/>
    </source>
</evidence>
<dbReference type="Pfam" id="PF18291">
    <property type="entry name" value="HU-HIG"/>
    <property type="match status" value="1"/>
</dbReference>
<dbReference type="InterPro" id="IPR010992">
    <property type="entry name" value="IHF-like_DNA-bd_dom_sf"/>
</dbReference>
<dbReference type="SUPFAM" id="SSF47729">
    <property type="entry name" value="IHF-like DNA-binding proteins"/>
    <property type="match status" value="1"/>
</dbReference>
<gene>
    <name evidence="3" type="ORF">EHV08_09800</name>
</gene>
<dbReference type="InterPro" id="IPR005902">
    <property type="entry name" value="HU_DNA-bd_put"/>
</dbReference>